<evidence type="ECO:0000256" key="4">
    <source>
        <dbReference type="SAM" id="Phobius"/>
    </source>
</evidence>
<keyword evidence="1 4" id="KW-0812">Transmembrane</keyword>
<feature type="transmembrane region" description="Helical" evidence="4">
    <location>
        <begin position="146"/>
        <end position="168"/>
    </location>
</feature>
<evidence type="ECO:0000259" key="5">
    <source>
        <dbReference type="PROSITE" id="PS50850"/>
    </source>
</evidence>
<protein>
    <submittedName>
        <fullName evidence="6">MFS transporter</fullName>
    </submittedName>
</protein>
<feature type="transmembrane region" description="Helical" evidence="4">
    <location>
        <begin position="225"/>
        <end position="244"/>
    </location>
</feature>
<feature type="transmembrane region" description="Helical" evidence="4">
    <location>
        <begin position="56"/>
        <end position="74"/>
    </location>
</feature>
<dbReference type="PANTHER" id="PTHR42910:SF1">
    <property type="entry name" value="MAJOR FACILITATOR SUPERFAMILY (MFS) PROFILE DOMAIN-CONTAINING PROTEIN"/>
    <property type="match status" value="1"/>
</dbReference>
<feature type="transmembrane region" description="Helical" evidence="4">
    <location>
        <begin position="282"/>
        <end position="301"/>
    </location>
</feature>
<reference evidence="6 7" key="1">
    <citation type="submission" date="2020-06" db="EMBL/GenBank/DDBJ databases">
        <title>Description of novel acetic acid bacteria.</title>
        <authorList>
            <person name="Sombolestani A."/>
        </authorList>
    </citation>
    <scope>NUCLEOTIDE SEQUENCE [LARGE SCALE GENOMIC DNA]</scope>
    <source>
        <strain evidence="6 7">LMG 31431</strain>
    </source>
</reference>
<dbReference type="SUPFAM" id="SSF103473">
    <property type="entry name" value="MFS general substrate transporter"/>
    <property type="match status" value="1"/>
</dbReference>
<proteinExistence type="predicted"/>
<dbReference type="InterPro" id="IPR020846">
    <property type="entry name" value="MFS_dom"/>
</dbReference>
<feature type="transmembrane region" description="Helical" evidence="4">
    <location>
        <begin position="12"/>
        <end position="36"/>
    </location>
</feature>
<evidence type="ECO:0000256" key="2">
    <source>
        <dbReference type="ARBA" id="ARBA00022989"/>
    </source>
</evidence>
<evidence type="ECO:0000256" key="1">
    <source>
        <dbReference type="ARBA" id="ARBA00022692"/>
    </source>
</evidence>
<dbReference type="Pfam" id="PF07690">
    <property type="entry name" value="MFS_1"/>
    <property type="match status" value="1"/>
</dbReference>
<feature type="transmembrane region" description="Helical" evidence="4">
    <location>
        <begin position="307"/>
        <end position="326"/>
    </location>
</feature>
<dbReference type="Proteomes" id="UP000534870">
    <property type="component" value="Unassembled WGS sequence"/>
</dbReference>
<dbReference type="InterPro" id="IPR036259">
    <property type="entry name" value="MFS_trans_sf"/>
</dbReference>
<dbReference type="PANTHER" id="PTHR42910">
    <property type="entry name" value="TRANSPORTER SCO4007-RELATED"/>
    <property type="match status" value="1"/>
</dbReference>
<accession>A0A7Y7IU69</accession>
<dbReference type="GO" id="GO:0022857">
    <property type="term" value="F:transmembrane transporter activity"/>
    <property type="evidence" value="ECO:0007669"/>
    <property type="project" value="InterPro"/>
</dbReference>
<comment type="caution">
    <text evidence="6">The sequence shown here is derived from an EMBL/GenBank/DDBJ whole genome shotgun (WGS) entry which is preliminary data.</text>
</comment>
<feature type="transmembrane region" description="Helical" evidence="4">
    <location>
        <begin position="256"/>
        <end position="275"/>
    </location>
</feature>
<keyword evidence="3 4" id="KW-0472">Membrane</keyword>
<dbReference type="EMBL" id="JABXXP010000024">
    <property type="protein sequence ID" value="NVN10227.1"/>
    <property type="molecule type" value="Genomic_DNA"/>
</dbReference>
<sequence length="398" mass="41449">MSHAQTLSPSILSVPLGRAVTFAMAAAAGIAVANIYYNQPMLGVIENAFPSSGAPALIPTATQLGYAFGLVLLVPLGDLLDRRRLIVAQFIALATVLIVSAMAPTAGLLVVASALLGAAATVAQQIVPFAASLATPEQRGRTVGTVMSGLLSGILLSRTLAGFVAAHFGWRQMFWLGVPMALVAAGLMLVVLPRKHPQADIGYGFALKSLFHLWRDEPVLRRATAAQAALFASFTAFWTILALHLQEPAFHMGPDIAGLFGIVGAVGVFAAPLAGRVADRHGPHWAISAGALLTVLAWLIFGLWNGLAGLVVGVIMLDLGVQGALVSHQHVVFALHPQARSRLNTIFMTGMFLGGAIGSAVATWAWHMGGWGAVTILGTVAALLAILVRIGAHSNSVR</sequence>
<name>A0A7Y7IU69_9PROT</name>
<feature type="domain" description="Major facilitator superfamily (MFS) profile" evidence="5">
    <location>
        <begin position="20"/>
        <end position="396"/>
    </location>
</feature>
<dbReference type="PROSITE" id="PS50850">
    <property type="entry name" value="MFS"/>
    <property type="match status" value="1"/>
</dbReference>
<evidence type="ECO:0000313" key="6">
    <source>
        <dbReference type="EMBL" id="NVN10227.1"/>
    </source>
</evidence>
<feature type="transmembrane region" description="Helical" evidence="4">
    <location>
        <begin position="174"/>
        <end position="192"/>
    </location>
</feature>
<keyword evidence="2 4" id="KW-1133">Transmembrane helix</keyword>
<gene>
    <name evidence="6" type="ORF">HUK84_03530</name>
</gene>
<organism evidence="6 7">
    <name type="scientific">Nguyenibacter vanlangensis</name>
    <dbReference type="NCBI Taxonomy" id="1216886"/>
    <lineage>
        <taxon>Bacteria</taxon>
        <taxon>Pseudomonadati</taxon>
        <taxon>Pseudomonadota</taxon>
        <taxon>Alphaproteobacteria</taxon>
        <taxon>Acetobacterales</taxon>
        <taxon>Acetobacteraceae</taxon>
        <taxon>Nguyenibacter</taxon>
    </lineage>
</organism>
<feature type="transmembrane region" description="Helical" evidence="4">
    <location>
        <begin position="109"/>
        <end position="134"/>
    </location>
</feature>
<feature type="transmembrane region" description="Helical" evidence="4">
    <location>
        <begin position="372"/>
        <end position="392"/>
    </location>
</feature>
<dbReference type="Gene3D" id="1.20.1250.20">
    <property type="entry name" value="MFS general substrate transporter like domains"/>
    <property type="match status" value="1"/>
</dbReference>
<dbReference type="CDD" id="cd17324">
    <property type="entry name" value="MFS_NepI_like"/>
    <property type="match status" value="1"/>
</dbReference>
<evidence type="ECO:0000313" key="7">
    <source>
        <dbReference type="Proteomes" id="UP000534870"/>
    </source>
</evidence>
<feature type="transmembrane region" description="Helical" evidence="4">
    <location>
        <begin position="86"/>
        <end position="103"/>
    </location>
</feature>
<dbReference type="InterPro" id="IPR011701">
    <property type="entry name" value="MFS"/>
</dbReference>
<dbReference type="RefSeq" id="WP_176639010.1">
    <property type="nucleotide sequence ID" value="NZ_JABXXP010000024.1"/>
</dbReference>
<evidence type="ECO:0000256" key="3">
    <source>
        <dbReference type="ARBA" id="ARBA00023136"/>
    </source>
</evidence>
<feature type="transmembrane region" description="Helical" evidence="4">
    <location>
        <begin position="346"/>
        <end position="366"/>
    </location>
</feature>
<dbReference type="AlphaFoldDB" id="A0A7Y7IU69"/>